<protein>
    <recommendedName>
        <fullName evidence="4">Transglutaminase-like domain-containing protein</fullName>
    </recommendedName>
</protein>
<comment type="caution">
    <text evidence="2">The sequence shown here is derived from an EMBL/GenBank/DDBJ whole genome shotgun (WGS) entry which is preliminary data.</text>
</comment>
<reference evidence="2" key="1">
    <citation type="journal article" date="2021" name="PeerJ">
        <title>Extensive microbial diversity within the chicken gut microbiome revealed by metagenomics and culture.</title>
        <authorList>
            <person name="Gilroy R."/>
            <person name="Ravi A."/>
            <person name="Getino M."/>
            <person name="Pursley I."/>
            <person name="Horton D.L."/>
            <person name="Alikhan N.F."/>
            <person name="Baker D."/>
            <person name="Gharbi K."/>
            <person name="Hall N."/>
            <person name="Watson M."/>
            <person name="Adriaenssens E.M."/>
            <person name="Foster-Nyarko E."/>
            <person name="Jarju S."/>
            <person name="Secka A."/>
            <person name="Antonio M."/>
            <person name="Oren A."/>
            <person name="Chaudhuri R.R."/>
            <person name="La Ragione R."/>
            <person name="Hildebrand F."/>
            <person name="Pallen M.J."/>
        </authorList>
    </citation>
    <scope>NUCLEOTIDE SEQUENCE</scope>
    <source>
        <strain evidence="2">MalCec1-1739</strain>
    </source>
</reference>
<dbReference type="AlphaFoldDB" id="A0A9D2UGZ6"/>
<evidence type="ECO:0000313" key="3">
    <source>
        <dbReference type="Proteomes" id="UP000787625"/>
    </source>
</evidence>
<proteinExistence type="predicted"/>
<keyword evidence="1" id="KW-0472">Membrane</keyword>
<gene>
    <name evidence="2" type="ORF">IAA93_00880</name>
</gene>
<accession>A0A9D2UGZ6</accession>
<keyword evidence="1" id="KW-0812">Transmembrane</keyword>
<dbReference type="Proteomes" id="UP000787625">
    <property type="component" value="Unassembled WGS sequence"/>
</dbReference>
<sequence>MTGRIKVRTMAAILAVIVIIAGYVTYRGLNPENDVVVSDNLDNNILPSLILSTATTDTVIVAPVDSLWAGNPKAPFNFTVVSPKIPATIKVTVGETDFSYESVSEYQLTKQNTSYTIYPEINWKYDRLKRNAQPTPISFSLTVENLDKESREKIYTMSMRTINECMTSYIDKKGRRHDTSILFAAYVNEDSPLIDRILREALDTRIVNRFWGYQSKNKEVVRNQVYAIWHVLQQRNFKYSSISNSSLSSSKVTAQKVRTFEDAFQNSQINCVDGSVMFASLLKAINIDPVLVKTPTHMFIGYYLDKRHREIEYLETSMVGDVNLSDYFNGEDPDSVMQGKSQREVSRMTFDRARQYAAGIYERHRLQLENGDKGYAIIDVTSIRKVIQPIGI</sequence>
<organism evidence="2 3">
    <name type="scientific">Candidatus Avibacteroides avistercoris</name>
    <dbReference type="NCBI Taxonomy" id="2840690"/>
    <lineage>
        <taxon>Bacteria</taxon>
        <taxon>Pseudomonadati</taxon>
        <taxon>Bacteroidota</taxon>
        <taxon>Bacteroidia</taxon>
        <taxon>Bacteroidales</taxon>
        <taxon>Bacteroidaceae</taxon>
        <taxon>Bacteroidaceae incertae sedis</taxon>
        <taxon>Candidatus Avibacteroides</taxon>
    </lineage>
</organism>
<reference evidence="2" key="2">
    <citation type="submission" date="2021-04" db="EMBL/GenBank/DDBJ databases">
        <authorList>
            <person name="Gilroy R."/>
        </authorList>
    </citation>
    <scope>NUCLEOTIDE SEQUENCE</scope>
    <source>
        <strain evidence="2">MalCec1-1739</strain>
    </source>
</reference>
<dbReference type="EMBL" id="DWUP01000015">
    <property type="protein sequence ID" value="HJD52273.1"/>
    <property type="molecule type" value="Genomic_DNA"/>
</dbReference>
<name>A0A9D2UGZ6_9BACT</name>
<evidence type="ECO:0000256" key="1">
    <source>
        <dbReference type="SAM" id="Phobius"/>
    </source>
</evidence>
<evidence type="ECO:0008006" key="4">
    <source>
        <dbReference type="Google" id="ProtNLM"/>
    </source>
</evidence>
<keyword evidence="1" id="KW-1133">Transmembrane helix</keyword>
<feature type="transmembrane region" description="Helical" evidence="1">
    <location>
        <begin position="7"/>
        <end position="26"/>
    </location>
</feature>
<evidence type="ECO:0000313" key="2">
    <source>
        <dbReference type="EMBL" id="HJD52273.1"/>
    </source>
</evidence>